<evidence type="ECO:0000313" key="5">
    <source>
        <dbReference type="EMBL" id="NOJ73121.1"/>
    </source>
</evidence>
<accession>A0AAP7A0J8</accession>
<dbReference type="PANTHER" id="PTHR30349">
    <property type="entry name" value="PHAGE INTEGRASE-RELATED"/>
    <property type="match status" value="1"/>
</dbReference>
<keyword evidence="2" id="KW-0238">DNA-binding</keyword>
<dbReference type="PANTHER" id="PTHR30349:SF41">
    <property type="entry name" value="INTEGRASE_RECOMBINASE PROTEIN MJ0367-RELATED"/>
    <property type="match status" value="1"/>
</dbReference>
<dbReference type="CDD" id="cd00397">
    <property type="entry name" value="DNA_BRE_C"/>
    <property type="match status" value="1"/>
</dbReference>
<dbReference type="AlphaFoldDB" id="A0AAP7A0J8"/>
<dbReference type="InterPro" id="IPR011010">
    <property type="entry name" value="DNA_brk_join_enz"/>
</dbReference>
<sequence length="375" mass="43747">MNKIIRESRTREIHQEILKLKMRFGQETLSRVLSETLQFEMETVKQEDFPFEDACKFFLESSSFTILKQATKKSYRSELDQYIRHLKLKAGIEPSLKQAIDPKVFLPYLEAYKGNNTHAKKCAFLRKLFRVITKHYFNDTDEELLKMLPVTFKKKRNPKWFSKIQFAELLSLSQNTNIGHRNYAILWTLVSSGIRLSELCNLTIADINVSTQTLSVKVLKRRGYVTEYERDSRKISKLGLTVLMDYIEFKYNYNIFNKKSYEVKGLYVFSKDGGKNPLAGRTVEGMIDLLIRKAKSIPEDEKKHYSTHSTRHTFAMYGLESGLDIFTISRLLGHSSIKSTDYYLNLKDDQMLTAINSIDIAKEEFIKMEARLNNL</sequence>
<dbReference type="InterPro" id="IPR002104">
    <property type="entry name" value="Integrase_catalytic"/>
</dbReference>
<evidence type="ECO:0000259" key="4">
    <source>
        <dbReference type="PROSITE" id="PS51898"/>
    </source>
</evidence>
<reference evidence="5 6" key="1">
    <citation type="submission" date="2020-05" db="EMBL/GenBank/DDBJ databases">
        <title>Whole genome sequencing and identification of novel metabolites from Paenibacillus alvei strain JR949.</title>
        <authorList>
            <person name="Rajendhran J."/>
            <person name="Sree Pranav P."/>
            <person name="Mahalakshmi B."/>
            <person name="Karthikeyan R."/>
        </authorList>
    </citation>
    <scope>NUCLEOTIDE SEQUENCE [LARGE SCALE GENOMIC DNA]</scope>
    <source>
        <strain evidence="5 6">JR949</strain>
    </source>
</reference>
<name>A0AAP7A0J8_PAEAL</name>
<dbReference type="SUPFAM" id="SSF56349">
    <property type="entry name" value="DNA breaking-rejoining enzymes"/>
    <property type="match status" value="1"/>
</dbReference>
<protein>
    <submittedName>
        <fullName evidence="5">Site-specific integrase</fullName>
    </submittedName>
</protein>
<gene>
    <name evidence="5" type="ORF">HMI46_21535</name>
</gene>
<dbReference type="RefSeq" id="WP_171418740.1">
    <property type="nucleotide sequence ID" value="NZ_JABFOR010000037.1"/>
</dbReference>
<evidence type="ECO:0000313" key="6">
    <source>
        <dbReference type="Proteomes" id="UP000552038"/>
    </source>
</evidence>
<dbReference type="Proteomes" id="UP000552038">
    <property type="component" value="Unassembled WGS sequence"/>
</dbReference>
<comment type="similarity">
    <text evidence="1">Belongs to the 'phage' integrase family.</text>
</comment>
<dbReference type="GO" id="GO:0015074">
    <property type="term" value="P:DNA integration"/>
    <property type="evidence" value="ECO:0007669"/>
    <property type="project" value="InterPro"/>
</dbReference>
<proteinExistence type="inferred from homology"/>
<dbReference type="GO" id="GO:0006310">
    <property type="term" value="P:DNA recombination"/>
    <property type="evidence" value="ECO:0007669"/>
    <property type="project" value="UniProtKB-KW"/>
</dbReference>
<evidence type="ECO:0000256" key="1">
    <source>
        <dbReference type="ARBA" id="ARBA00008857"/>
    </source>
</evidence>
<evidence type="ECO:0000256" key="2">
    <source>
        <dbReference type="ARBA" id="ARBA00023125"/>
    </source>
</evidence>
<keyword evidence="3" id="KW-0233">DNA recombination</keyword>
<dbReference type="GO" id="GO:0003677">
    <property type="term" value="F:DNA binding"/>
    <property type="evidence" value="ECO:0007669"/>
    <property type="project" value="UniProtKB-KW"/>
</dbReference>
<organism evidence="5 6">
    <name type="scientific">Paenibacillus alvei</name>
    <name type="common">Bacillus alvei</name>
    <dbReference type="NCBI Taxonomy" id="44250"/>
    <lineage>
        <taxon>Bacteria</taxon>
        <taxon>Bacillati</taxon>
        <taxon>Bacillota</taxon>
        <taxon>Bacilli</taxon>
        <taxon>Bacillales</taxon>
        <taxon>Paenibacillaceae</taxon>
        <taxon>Paenibacillus</taxon>
    </lineage>
</organism>
<comment type="caution">
    <text evidence="5">The sequence shown here is derived from an EMBL/GenBank/DDBJ whole genome shotgun (WGS) entry which is preliminary data.</text>
</comment>
<feature type="domain" description="Tyr recombinase" evidence="4">
    <location>
        <begin position="156"/>
        <end position="357"/>
    </location>
</feature>
<dbReference type="InterPro" id="IPR050090">
    <property type="entry name" value="Tyrosine_recombinase_XerCD"/>
</dbReference>
<dbReference type="PROSITE" id="PS51898">
    <property type="entry name" value="TYR_RECOMBINASE"/>
    <property type="match status" value="1"/>
</dbReference>
<dbReference type="Pfam" id="PF00589">
    <property type="entry name" value="Phage_integrase"/>
    <property type="match status" value="1"/>
</dbReference>
<dbReference type="EMBL" id="JABFOR010000037">
    <property type="protein sequence ID" value="NOJ73121.1"/>
    <property type="molecule type" value="Genomic_DNA"/>
</dbReference>
<dbReference type="Gene3D" id="1.10.443.10">
    <property type="entry name" value="Intergrase catalytic core"/>
    <property type="match status" value="1"/>
</dbReference>
<dbReference type="InterPro" id="IPR013762">
    <property type="entry name" value="Integrase-like_cat_sf"/>
</dbReference>
<evidence type="ECO:0000256" key="3">
    <source>
        <dbReference type="ARBA" id="ARBA00023172"/>
    </source>
</evidence>